<dbReference type="Proteomes" id="UP000193467">
    <property type="component" value="Unassembled WGS sequence"/>
</dbReference>
<feature type="compositionally biased region" description="Gly residues" evidence="2">
    <location>
        <begin position="1190"/>
        <end position="1205"/>
    </location>
</feature>
<protein>
    <submittedName>
        <fullName evidence="4">Actin interacting protein 3-domain-containing protein</fullName>
    </submittedName>
</protein>
<feature type="compositionally biased region" description="Polar residues" evidence="2">
    <location>
        <begin position="898"/>
        <end position="914"/>
    </location>
</feature>
<feature type="compositionally biased region" description="Basic and acidic residues" evidence="2">
    <location>
        <begin position="401"/>
        <end position="410"/>
    </location>
</feature>
<feature type="domain" description="Actin interacting protein 3 C-terminal" evidence="3">
    <location>
        <begin position="786"/>
        <end position="1299"/>
    </location>
</feature>
<dbReference type="PANTHER" id="PTHR22741">
    <property type="entry name" value="P140CAP/SNIP-RELATED"/>
    <property type="match status" value="1"/>
</dbReference>
<feature type="region of interest" description="Disordered" evidence="2">
    <location>
        <begin position="700"/>
        <end position="777"/>
    </location>
</feature>
<feature type="compositionally biased region" description="Gly residues" evidence="2">
    <location>
        <begin position="419"/>
        <end position="429"/>
    </location>
</feature>
<feature type="compositionally biased region" description="Low complexity" evidence="2">
    <location>
        <begin position="271"/>
        <end position="334"/>
    </location>
</feature>
<feature type="region of interest" description="Disordered" evidence="2">
    <location>
        <begin position="1"/>
        <end position="65"/>
    </location>
</feature>
<dbReference type="PANTHER" id="PTHR22741:SF10">
    <property type="entry name" value="COILED-COIL DOMAIN-CONTAINING PROTEIN CG32809"/>
    <property type="match status" value="1"/>
</dbReference>
<feature type="region of interest" description="Disordered" evidence="2">
    <location>
        <begin position="183"/>
        <end position="550"/>
    </location>
</feature>
<reference evidence="4 5" key="1">
    <citation type="submission" date="2016-07" db="EMBL/GenBank/DDBJ databases">
        <title>Pervasive Adenine N6-methylation of Active Genes in Fungi.</title>
        <authorList>
            <consortium name="DOE Joint Genome Institute"/>
            <person name="Mondo S.J."/>
            <person name="Dannebaum R.O."/>
            <person name="Kuo R.C."/>
            <person name="Labutti K."/>
            <person name="Haridas S."/>
            <person name="Kuo A."/>
            <person name="Salamov A."/>
            <person name="Ahrendt S.R."/>
            <person name="Lipzen A."/>
            <person name="Sullivan W."/>
            <person name="Andreopoulos W.B."/>
            <person name="Clum A."/>
            <person name="Lindquist E."/>
            <person name="Daum C."/>
            <person name="Ramamoorthy G.K."/>
            <person name="Gryganskyi A."/>
            <person name="Culley D."/>
            <person name="Magnuson J.K."/>
            <person name="James T.Y."/>
            <person name="O'Malley M.A."/>
            <person name="Stajich J.E."/>
            <person name="Spatafora J.W."/>
            <person name="Visel A."/>
            <person name="Grigoriev I.V."/>
        </authorList>
    </citation>
    <scope>NUCLEOTIDE SEQUENCE [LARGE SCALE GENOMIC DNA]</scope>
    <source>
        <strain evidence="4 5">62-1032</strain>
    </source>
</reference>
<evidence type="ECO:0000313" key="5">
    <source>
        <dbReference type="Proteomes" id="UP000193467"/>
    </source>
</evidence>
<feature type="compositionally biased region" description="Basic and acidic residues" evidence="2">
    <location>
        <begin position="183"/>
        <end position="200"/>
    </location>
</feature>
<feature type="compositionally biased region" description="Low complexity" evidence="2">
    <location>
        <begin position="965"/>
        <end position="991"/>
    </location>
</feature>
<accession>A0A1Y2F8N7</accession>
<dbReference type="GO" id="GO:0051286">
    <property type="term" value="C:cell tip"/>
    <property type="evidence" value="ECO:0007669"/>
    <property type="project" value="TreeGrafter"/>
</dbReference>
<feature type="compositionally biased region" description="Low complexity" evidence="2">
    <location>
        <begin position="488"/>
        <end position="499"/>
    </location>
</feature>
<dbReference type="InParanoid" id="A0A1Y2F8N7"/>
<dbReference type="GO" id="GO:0005519">
    <property type="term" value="F:cytoskeletal regulatory protein binding"/>
    <property type="evidence" value="ECO:0007669"/>
    <property type="project" value="InterPro"/>
</dbReference>
<feature type="compositionally biased region" description="Low complexity" evidence="2">
    <location>
        <begin position="507"/>
        <end position="529"/>
    </location>
</feature>
<dbReference type="Gene3D" id="1.20.58.1540">
    <property type="entry name" value="Actin interacting protein 3, C-terminal domain"/>
    <property type="match status" value="1"/>
</dbReference>
<feature type="compositionally biased region" description="Low complexity" evidence="2">
    <location>
        <begin position="207"/>
        <end position="238"/>
    </location>
</feature>
<evidence type="ECO:0000256" key="1">
    <source>
        <dbReference type="ARBA" id="ARBA00023054"/>
    </source>
</evidence>
<dbReference type="SMART" id="SM00806">
    <property type="entry name" value="AIP3"/>
    <property type="match status" value="1"/>
</dbReference>
<dbReference type="InterPro" id="IPR022782">
    <property type="entry name" value="AIP3-like_C"/>
</dbReference>
<dbReference type="Pfam" id="PF03915">
    <property type="entry name" value="AIP3"/>
    <property type="match status" value="1"/>
</dbReference>
<organism evidence="4 5">
    <name type="scientific">Leucosporidium creatinivorum</name>
    <dbReference type="NCBI Taxonomy" id="106004"/>
    <lineage>
        <taxon>Eukaryota</taxon>
        <taxon>Fungi</taxon>
        <taxon>Dikarya</taxon>
        <taxon>Basidiomycota</taxon>
        <taxon>Pucciniomycotina</taxon>
        <taxon>Microbotryomycetes</taxon>
        <taxon>Leucosporidiales</taxon>
        <taxon>Leucosporidium</taxon>
    </lineage>
</organism>
<feature type="region of interest" description="Disordered" evidence="2">
    <location>
        <begin position="1188"/>
        <end position="1227"/>
    </location>
</feature>
<feature type="compositionally biased region" description="Pro residues" evidence="2">
    <location>
        <begin position="754"/>
        <end position="764"/>
    </location>
</feature>
<feature type="compositionally biased region" description="Basic and acidic residues" evidence="2">
    <location>
        <begin position="597"/>
        <end position="610"/>
    </location>
</feature>
<feature type="compositionally biased region" description="Low complexity" evidence="2">
    <location>
        <begin position="725"/>
        <end position="753"/>
    </location>
</feature>
<dbReference type="InterPro" id="IPR051825">
    <property type="entry name" value="SRCIN1"/>
</dbReference>
<dbReference type="EMBL" id="MCGR01000025">
    <property type="protein sequence ID" value="ORY80249.1"/>
    <property type="molecule type" value="Genomic_DNA"/>
</dbReference>
<keyword evidence="5" id="KW-1185">Reference proteome</keyword>
<evidence type="ECO:0000259" key="3">
    <source>
        <dbReference type="SMART" id="SM00806"/>
    </source>
</evidence>
<dbReference type="STRING" id="106004.A0A1Y2F8N7"/>
<feature type="region of interest" description="Disordered" evidence="2">
    <location>
        <begin position="898"/>
        <end position="924"/>
    </location>
</feature>
<keyword evidence="1" id="KW-0175">Coiled coil</keyword>
<feature type="region of interest" description="Disordered" evidence="2">
    <location>
        <begin position="574"/>
        <end position="675"/>
    </location>
</feature>
<dbReference type="InterPro" id="IPR005613">
    <property type="entry name" value="AIP3_C"/>
</dbReference>
<comment type="caution">
    <text evidence="4">The sequence shown here is derived from an EMBL/GenBank/DDBJ whole genome shotgun (WGS) entry which is preliminary data.</text>
</comment>
<dbReference type="Pfam" id="PF23153">
    <property type="entry name" value="Aip3p_Bud6_N"/>
    <property type="match status" value="1"/>
</dbReference>
<feature type="compositionally biased region" description="Gly residues" evidence="2">
    <location>
        <begin position="1215"/>
        <end position="1225"/>
    </location>
</feature>
<name>A0A1Y2F8N7_9BASI</name>
<evidence type="ECO:0000313" key="4">
    <source>
        <dbReference type="EMBL" id="ORY80249.1"/>
    </source>
</evidence>
<dbReference type="GO" id="GO:0030010">
    <property type="term" value="P:establishment of cell polarity"/>
    <property type="evidence" value="ECO:0007669"/>
    <property type="project" value="TreeGrafter"/>
</dbReference>
<feature type="compositionally biased region" description="Polar residues" evidence="2">
    <location>
        <begin position="355"/>
        <end position="374"/>
    </location>
</feature>
<gene>
    <name evidence="4" type="ORF">BCR35DRAFT_321414</name>
</gene>
<feature type="compositionally biased region" description="Low complexity" evidence="2">
    <location>
        <begin position="27"/>
        <end position="59"/>
    </location>
</feature>
<proteinExistence type="predicted"/>
<feature type="compositionally biased region" description="Low complexity" evidence="2">
    <location>
        <begin position="436"/>
        <end position="446"/>
    </location>
</feature>
<evidence type="ECO:0000256" key="2">
    <source>
        <dbReference type="SAM" id="MobiDB-lite"/>
    </source>
</evidence>
<feature type="region of interest" description="Disordered" evidence="2">
    <location>
        <begin position="942"/>
        <end position="997"/>
    </location>
</feature>
<dbReference type="GO" id="GO:0005737">
    <property type="term" value="C:cytoplasm"/>
    <property type="evidence" value="ECO:0007669"/>
    <property type="project" value="TreeGrafter"/>
</dbReference>
<dbReference type="FunCoup" id="A0A1Y2F8N7">
    <property type="interactions" value="42"/>
</dbReference>
<sequence length="1308" mass="137420">MATPNNGQQQPRSISPTASTSAQPYDSTAPAAAPPQRTASTSQQQRQRPSMSSSGSSGSVPNSHMESTITRLLVATKQLLEGLAKWSRGEVGEDVISEIYVKLGNDFNVACSAFAKENIGMNELLSVPSDLRICLETCLSDTPSQATLEKHLPKVRQIIIGLLHGLREKQRLYRDGAAARRVKETQERERERDRIKEMARSGELVRSGSMSGPSSGSAGGAASQARMQLQQQQQQQGQKDPLTPNSAQRSRDDLRKFVTQAKASAMPMVPPSTTSSSTSTRTVTPQPVYPSSSSSTTLPTSSSTSNSTTATESNLPPSSSSSSASSFVSTTSTSNGTGGRYDDALPPSSSSSNSLKQSTRPSRTNPNESTSTPTVMVRDSAVPIVPPPSNRLGARTGGGSMREKERESSRPSRSAVSEGGQGEWAGAGAGATLPHSKSSSSLASSLGNVNFASGGGGGARPTSGEKTRAYSPPPPPREVEDPGPVPLTPTFATSPTPSFQSRQLGDALASLRPSSALSSHSTTAEDPSTTPAPPPPLTPTTTLEASQSAAQLQSLEALKASDNLSRRASKRYSAYTIQKMTSPLKEGPSGGGGGGSRGERLGRVGEEIRRAGSGSSAGREWADGERKGSRLAGGDGVRRTKSEFRPMREDGSGGGGRRGVPPPLPAMPASLSAGSGLSGLGLGGGGGGAVGLGVGTIVEEEGSSREGTPDLRGGPPSFPPPPVPTTASTSPISTIAAPAATEPPSTSPTVTSTVPPPSTVPAPPQSARSSLSTTSPLEPSFPLSIFLQLGRDVKKVKLTSPPTHATLRQLFVERFQYNPGASGEFPAIYLKDREVGVHYELEEVGEVREGSLLSLNIDDVQQVKQHIDQGLLALAQEMKELKTTVTAMRRVSVSANTLFSPEPSSHLHASTSSPVIRASPSERQFQDAAQKVIRMRRLGSTNALVSPSPDAEPLSPKSDLPQPPTTSTSTLPPPITTAAPISTTAAPAADTESLLSPTRSDAYTSQVVSTLKTQHSEVQNLRRDISVLRQIYVDFASQTKDMMAATRVQTSHVATLAAKKISQERKFVEAGTSKLEAESTDLVVKVDELQDTIDQIRMDTVRGIRARPSQLSELGVALNKATKERQEMLGWVAKVKPSWATTWSEELQVVLTEQALVQDKEALLRELGDDLDEVKSVLKNIETVSKQSNGGKGINGVGGGGGGGRPNPRTFDFGGNDGSSAGGSEDGQAPAFLLEVRGLRPDPQRRLDAIARAEKQREADLASRTDEFTEELGGFVAGGKLKKSGGIGETERLRQARSEATLKAMFSS</sequence>
<dbReference type="OrthoDB" id="783096at2759"/>
<feature type="compositionally biased region" description="Polar residues" evidence="2">
    <location>
        <begin position="1"/>
        <end position="26"/>
    </location>
</feature>
<dbReference type="InterPro" id="IPR056279">
    <property type="entry name" value="Aip3p_Bud6_N"/>
</dbReference>
<feature type="compositionally biased region" description="Basic and acidic residues" evidence="2">
    <location>
        <begin position="636"/>
        <end position="651"/>
    </location>
</feature>